<dbReference type="PANTHER" id="PTHR42887">
    <property type="entry name" value="OS12G0638800 PROTEIN"/>
    <property type="match status" value="1"/>
</dbReference>
<dbReference type="Gene3D" id="3.50.50.60">
    <property type="entry name" value="FAD/NAD(P)-binding domain"/>
    <property type="match status" value="1"/>
</dbReference>
<sequence>MAEICITGGGPAGVMAAIFAAQNPENKVYIYDKGIILNTLLPTGGGRCNLAFGEYNFKELAKFYPRGEKFLYSVFSRFSTADTLEFFEKIGVKTYTQQDLRIFPVTDSAKDVKQALLKQLDKKNIKKVFEKVVDIKKENEKFVVKTDKNTREFDSVVVATGGRGTGQRLAKGLGHNIVELRPALSSLITREKDFAQVSGISVKNVTAQVFFENKKIKTLTGDLLFTHTGVSGPVVYKISSYCTYLDFCHDNPLKIEFNLSGTKSFEDFDARFLNALKSNAQKETLNVLSDFVPKNLALAILNRTNTGTSIKAGQLQAGNRKAVSKCVSALTFNAVSLTRGEEIVTAGGVDLKEIESKTMESKLVKGLYFCGEVIDVDGLTGGFNLQNCWSTGFVAGCALRGVV</sequence>
<dbReference type="Gene3D" id="2.40.30.10">
    <property type="entry name" value="Translation factors"/>
    <property type="match status" value="1"/>
</dbReference>
<evidence type="ECO:0000313" key="6">
    <source>
        <dbReference type="EMBL" id="HIU92091.1"/>
    </source>
</evidence>
<dbReference type="PANTHER" id="PTHR42887:SF2">
    <property type="entry name" value="OS12G0638800 PROTEIN"/>
    <property type="match status" value="1"/>
</dbReference>
<dbReference type="InterPro" id="IPR004792">
    <property type="entry name" value="BaiN-like"/>
</dbReference>
<dbReference type="SUPFAM" id="SSF160996">
    <property type="entry name" value="HI0933 insert domain-like"/>
    <property type="match status" value="1"/>
</dbReference>
<dbReference type="PRINTS" id="PR00368">
    <property type="entry name" value="FADPNR"/>
</dbReference>
<comment type="cofactor">
    <cofactor evidence="1">
        <name>FAD</name>
        <dbReference type="ChEBI" id="CHEBI:57692"/>
    </cofactor>
</comment>
<dbReference type="NCBIfam" id="TIGR00275">
    <property type="entry name" value="aminoacetone oxidase family FAD-binding enzyme"/>
    <property type="match status" value="1"/>
</dbReference>
<dbReference type="EMBL" id="DVOD01000020">
    <property type="protein sequence ID" value="HIU92091.1"/>
    <property type="molecule type" value="Genomic_DNA"/>
</dbReference>
<feature type="domain" description="RsdA/BaiN/AoA(So)-like insert" evidence="5">
    <location>
        <begin position="181"/>
        <end position="333"/>
    </location>
</feature>
<feature type="domain" description="RsdA/BaiN/AoA(So)-like Rossmann fold-like" evidence="4">
    <location>
        <begin position="3"/>
        <end position="396"/>
    </location>
</feature>
<gene>
    <name evidence="6" type="ORF">IAD26_03030</name>
</gene>
<proteinExistence type="predicted"/>
<organism evidence="6 7">
    <name type="scientific">Candidatus Limenecus avicola</name>
    <dbReference type="NCBI Taxonomy" id="2840847"/>
    <lineage>
        <taxon>Bacteria</taxon>
        <taxon>Bacillati</taxon>
        <taxon>Bacillota</taxon>
        <taxon>Clostridia</taxon>
        <taxon>Eubacteriales</taxon>
        <taxon>Clostridiaceae</taxon>
        <taxon>Clostridiaceae incertae sedis</taxon>
        <taxon>Candidatus Limenecus</taxon>
    </lineage>
</organism>
<dbReference type="Proteomes" id="UP000886748">
    <property type="component" value="Unassembled WGS sequence"/>
</dbReference>
<dbReference type="PRINTS" id="PR00411">
    <property type="entry name" value="PNDRDTASEI"/>
</dbReference>
<dbReference type="Pfam" id="PF22780">
    <property type="entry name" value="HI0933_like_1st"/>
    <property type="match status" value="1"/>
</dbReference>
<dbReference type="InterPro" id="IPR057661">
    <property type="entry name" value="RsdA/BaiN/AoA(So)_Rossmann"/>
</dbReference>
<accession>A0A9D1MZD5</accession>
<comment type="caution">
    <text evidence="6">The sequence shown here is derived from an EMBL/GenBank/DDBJ whole genome shotgun (WGS) entry which is preliminary data.</text>
</comment>
<dbReference type="InterPro" id="IPR055178">
    <property type="entry name" value="RsdA/BaiN/AoA(So)-like_dom"/>
</dbReference>
<evidence type="ECO:0000256" key="3">
    <source>
        <dbReference type="ARBA" id="ARBA00022827"/>
    </source>
</evidence>
<dbReference type="Gene3D" id="1.10.8.260">
    <property type="entry name" value="HI0933 insert domain-like"/>
    <property type="match status" value="1"/>
</dbReference>
<reference evidence="6" key="2">
    <citation type="journal article" date="2021" name="PeerJ">
        <title>Extensive microbial diversity within the chicken gut microbiome revealed by metagenomics and culture.</title>
        <authorList>
            <person name="Gilroy R."/>
            <person name="Ravi A."/>
            <person name="Getino M."/>
            <person name="Pursley I."/>
            <person name="Horton D.L."/>
            <person name="Alikhan N.F."/>
            <person name="Baker D."/>
            <person name="Gharbi K."/>
            <person name="Hall N."/>
            <person name="Watson M."/>
            <person name="Adriaenssens E.M."/>
            <person name="Foster-Nyarko E."/>
            <person name="Jarju S."/>
            <person name="Secka A."/>
            <person name="Antonio M."/>
            <person name="Oren A."/>
            <person name="Chaudhuri R.R."/>
            <person name="La Ragione R."/>
            <person name="Hildebrand F."/>
            <person name="Pallen M.J."/>
        </authorList>
    </citation>
    <scope>NUCLEOTIDE SEQUENCE</scope>
    <source>
        <strain evidence="6">CHK154-7741</strain>
    </source>
</reference>
<reference evidence="6" key="1">
    <citation type="submission" date="2020-10" db="EMBL/GenBank/DDBJ databases">
        <authorList>
            <person name="Gilroy R."/>
        </authorList>
    </citation>
    <scope>NUCLEOTIDE SEQUENCE</scope>
    <source>
        <strain evidence="6">CHK154-7741</strain>
    </source>
</reference>
<dbReference type="InterPro" id="IPR023166">
    <property type="entry name" value="BaiN-like_dom_sf"/>
</dbReference>
<dbReference type="SUPFAM" id="SSF51905">
    <property type="entry name" value="FAD/NAD(P)-binding domain"/>
    <property type="match status" value="1"/>
</dbReference>
<evidence type="ECO:0000259" key="4">
    <source>
        <dbReference type="Pfam" id="PF03486"/>
    </source>
</evidence>
<evidence type="ECO:0000256" key="2">
    <source>
        <dbReference type="ARBA" id="ARBA00022630"/>
    </source>
</evidence>
<keyword evidence="2" id="KW-0285">Flavoprotein</keyword>
<evidence type="ECO:0000313" key="7">
    <source>
        <dbReference type="Proteomes" id="UP000886748"/>
    </source>
</evidence>
<dbReference type="Pfam" id="PF03486">
    <property type="entry name" value="HI0933_like"/>
    <property type="match status" value="1"/>
</dbReference>
<keyword evidence="3" id="KW-0274">FAD</keyword>
<evidence type="ECO:0000256" key="1">
    <source>
        <dbReference type="ARBA" id="ARBA00001974"/>
    </source>
</evidence>
<dbReference type="AlphaFoldDB" id="A0A9D1MZD5"/>
<dbReference type="InterPro" id="IPR036188">
    <property type="entry name" value="FAD/NAD-bd_sf"/>
</dbReference>
<protein>
    <submittedName>
        <fullName evidence="6">NAD(P)/FAD-dependent oxidoreductase</fullName>
    </submittedName>
</protein>
<evidence type="ECO:0000259" key="5">
    <source>
        <dbReference type="Pfam" id="PF22780"/>
    </source>
</evidence>
<name>A0A9D1MZD5_9CLOT</name>